<gene>
    <name evidence="2" type="ORF">SAMN04487792_0286</name>
</gene>
<proteinExistence type="predicted"/>
<sequence>MEQYDVLDIPSNTKYWFIRANSKAQYYEDFRLNNYIAVDSNSFSLERLLDIPEPLRSSKDAVKEEYKQLFQENDLNIFEQRIKKEHLSETIKKKEKTAELRRSTNRANRVFNFVEEIKIGDFVVIPYTSAEKFLIGTVISDCFEKDIEHIEDLDENNESTYPISNFEFKRRILWIKELPKSKFPDKLSWIENAHQSLFNITKFGNDINPCITPIYKYKEKIYARMGVNTTSFISSSSWLEYQLAMKDILGENLDNVFQKQYVQSPGHIILYVEQNLYWLLPLIWSCLFGNVKFGHGDFQVRFQGVFKFFSKSGKRERQLDLKEKEAKINNLNADTLAKLNSSSKESEELEKKILKSVSDSIDSKKKEKETKIRFLEKISHKKIDYPPSMENVDNSNIKKKFKLSNEDLGSVIQYDSQKDNLIFQEDKFEKEEEK</sequence>
<dbReference type="EMBL" id="FOMN01000001">
    <property type="protein sequence ID" value="SFD31376.1"/>
    <property type="molecule type" value="Genomic_DNA"/>
</dbReference>
<organism evidence="2 3">
    <name type="scientific">Lactobacillus bombicola</name>
    <dbReference type="NCBI Taxonomy" id="1505723"/>
    <lineage>
        <taxon>Bacteria</taxon>
        <taxon>Bacillati</taxon>
        <taxon>Bacillota</taxon>
        <taxon>Bacilli</taxon>
        <taxon>Lactobacillales</taxon>
        <taxon>Lactobacillaceae</taxon>
        <taxon>Lactobacillus</taxon>
    </lineage>
</organism>
<reference evidence="3" key="1">
    <citation type="submission" date="2016-10" db="EMBL/GenBank/DDBJ databases">
        <authorList>
            <person name="Varghese N."/>
            <person name="Submissions S."/>
        </authorList>
    </citation>
    <scope>NUCLEOTIDE SEQUENCE [LARGE SCALE GENOMIC DNA]</scope>
    <source>
        <strain evidence="3">R-53102</strain>
    </source>
</reference>
<dbReference type="STRING" id="1505723.SAMN04487792_0286"/>
<dbReference type="RefSeq" id="WP_090092149.1">
    <property type="nucleotide sequence ID" value="NZ_CBCRVU010000001.1"/>
</dbReference>
<name>A0A1I1RAF6_9LACO</name>
<evidence type="ECO:0000313" key="3">
    <source>
        <dbReference type="Proteomes" id="UP000199599"/>
    </source>
</evidence>
<accession>A0A1I1RAF6</accession>
<dbReference type="Proteomes" id="UP000199599">
    <property type="component" value="Unassembled WGS sequence"/>
</dbReference>
<keyword evidence="1" id="KW-0175">Coiled coil</keyword>
<evidence type="ECO:0000256" key="1">
    <source>
        <dbReference type="SAM" id="Coils"/>
    </source>
</evidence>
<dbReference type="AlphaFoldDB" id="A0A1I1RAF6"/>
<feature type="coiled-coil region" evidence="1">
    <location>
        <begin position="314"/>
        <end position="352"/>
    </location>
</feature>
<evidence type="ECO:0000313" key="2">
    <source>
        <dbReference type="EMBL" id="SFD31376.1"/>
    </source>
</evidence>
<protein>
    <submittedName>
        <fullName evidence="2">Uncharacterized protein</fullName>
    </submittedName>
</protein>